<dbReference type="Gene3D" id="3.30.450.40">
    <property type="match status" value="1"/>
</dbReference>
<organism evidence="2 3">
    <name type="scientific">Pseudoalteromonas neustonica</name>
    <dbReference type="NCBI Taxonomy" id="1840331"/>
    <lineage>
        <taxon>Bacteria</taxon>
        <taxon>Pseudomonadati</taxon>
        <taxon>Pseudomonadota</taxon>
        <taxon>Gammaproteobacteria</taxon>
        <taxon>Alteromonadales</taxon>
        <taxon>Pseudoalteromonadaceae</taxon>
        <taxon>Pseudoalteromonas</taxon>
    </lineage>
</organism>
<dbReference type="InterPro" id="IPR029016">
    <property type="entry name" value="GAF-like_dom_sf"/>
</dbReference>
<protein>
    <recommendedName>
        <fullName evidence="1">GAF domain-containing protein</fullName>
    </recommendedName>
</protein>
<reference evidence="2 3" key="1">
    <citation type="submission" date="2019-07" db="EMBL/GenBank/DDBJ databases">
        <title>Diversity of Bacteria from Kongsfjorden, Arctic.</title>
        <authorList>
            <person name="Yu Y."/>
        </authorList>
    </citation>
    <scope>NUCLEOTIDE SEQUENCE [LARGE SCALE GENOMIC DNA]</scope>
    <source>
        <strain evidence="2 3">SM1927</strain>
    </source>
</reference>
<sequence length="161" mass="18326">MTSFENELRTAFHIGNIQGLFETLEEAIRSHFKVKLLTFTVIDMCQRKAKRLYSSNSESYAIGGFKDIENNAWTQHVIEQMKPFVANEHSELAKVFFDHQLIADLGLGSVINWPVVFNSQVIGTVNLLAEEGAYSDVELQHLESMTAWLSIPFFIELANKE</sequence>
<dbReference type="RefSeq" id="WP_145234688.1">
    <property type="nucleotide sequence ID" value="NZ_VNFF01000004.1"/>
</dbReference>
<gene>
    <name evidence="2" type="ORF">FQP85_04670</name>
</gene>
<dbReference type="SUPFAM" id="SSF55781">
    <property type="entry name" value="GAF domain-like"/>
    <property type="match status" value="1"/>
</dbReference>
<dbReference type="InterPro" id="IPR003018">
    <property type="entry name" value="GAF"/>
</dbReference>
<dbReference type="Proteomes" id="UP000317938">
    <property type="component" value="Unassembled WGS sequence"/>
</dbReference>
<evidence type="ECO:0000259" key="1">
    <source>
        <dbReference type="Pfam" id="PF01590"/>
    </source>
</evidence>
<keyword evidence="3" id="KW-1185">Reference proteome</keyword>
<dbReference type="Pfam" id="PF01590">
    <property type="entry name" value="GAF"/>
    <property type="match status" value="1"/>
</dbReference>
<name>A0ABY3FGG0_9GAMM</name>
<dbReference type="EMBL" id="VNFF01000004">
    <property type="protein sequence ID" value="TVU84950.1"/>
    <property type="molecule type" value="Genomic_DNA"/>
</dbReference>
<evidence type="ECO:0000313" key="3">
    <source>
        <dbReference type="Proteomes" id="UP000317938"/>
    </source>
</evidence>
<proteinExistence type="predicted"/>
<accession>A0ABY3FGG0</accession>
<comment type="caution">
    <text evidence="2">The sequence shown here is derived from an EMBL/GenBank/DDBJ whole genome shotgun (WGS) entry which is preliminary data.</text>
</comment>
<feature type="domain" description="GAF" evidence="1">
    <location>
        <begin position="60"/>
        <end position="151"/>
    </location>
</feature>
<evidence type="ECO:0000313" key="2">
    <source>
        <dbReference type="EMBL" id="TVU84950.1"/>
    </source>
</evidence>